<dbReference type="PROSITE" id="PS51257">
    <property type="entry name" value="PROKAR_LIPOPROTEIN"/>
    <property type="match status" value="1"/>
</dbReference>
<protein>
    <recommendedName>
        <fullName evidence="5">Lipoprotein</fullName>
    </recommendedName>
</protein>
<keyword evidence="4" id="KW-1185">Reference proteome</keyword>
<feature type="compositionally biased region" description="Polar residues" evidence="1">
    <location>
        <begin position="30"/>
        <end position="56"/>
    </location>
</feature>
<evidence type="ECO:0000313" key="3">
    <source>
        <dbReference type="EMBL" id="GHJ27847.1"/>
    </source>
</evidence>
<gene>
    <name evidence="3" type="ORF">TPA0910_22800</name>
</gene>
<keyword evidence="2" id="KW-0732">Signal</keyword>
<dbReference type="Proteomes" id="UP001054854">
    <property type="component" value="Unassembled WGS sequence"/>
</dbReference>
<sequence>MGRYTAVPTMLILLFTAACSGADDADEGSHTPTARPSRTSPGSSSAAEPNGSSGQTALDLPSGAKILVPMTKGTGNADLPTFKPITDVYTIHATCSGKGKMTLVDRKAPGDEPARIGCDGPITIGRVSTDITPQALSVQVRGGSLRWSIAIVSGEHSM</sequence>
<evidence type="ECO:0000256" key="1">
    <source>
        <dbReference type="SAM" id="MobiDB-lite"/>
    </source>
</evidence>
<evidence type="ECO:0000256" key="2">
    <source>
        <dbReference type="SAM" id="SignalP"/>
    </source>
</evidence>
<name>A0ABQ3TWZ1_STRHY</name>
<feature type="chain" id="PRO_5047086267" description="Lipoprotein" evidence="2">
    <location>
        <begin position="26"/>
        <end position="158"/>
    </location>
</feature>
<organism evidence="3 4">
    <name type="scientific">Streptomyces hygroscopicus</name>
    <dbReference type="NCBI Taxonomy" id="1912"/>
    <lineage>
        <taxon>Bacteria</taxon>
        <taxon>Bacillati</taxon>
        <taxon>Actinomycetota</taxon>
        <taxon>Actinomycetes</taxon>
        <taxon>Kitasatosporales</taxon>
        <taxon>Streptomycetaceae</taxon>
        <taxon>Streptomyces</taxon>
        <taxon>Streptomyces violaceusniger group</taxon>
    </lineage>
</organism>
<proteinExistence type="predicted"/>
<reference evidence="3" key="1">
    <citation type="submission" date="2024-05" db="EMBL/GenBank/DDBJ databases">
        <title>Whole genome shotgun sequence of Streptomyces hygroscopicus NBRC 113678.</title>
        <authorList>
            <person name="Komaki H."/>
            <person name="Tamura T."/>
        </authorList>
    </citation>
    <scope>NUCLEOTIDE SEQUENCE</scope>
    <source>
        <strain evidence="3">N11-34</strain>
    </source>
</reference>
<feature type="region of interest" description="Disordered" evidence="1">
    <location>
        <begin position="23"/>
        <end position="59"/>
    </location>
</feature>
<accession>A0ABQ3TWZ1</accession>
<evidence type="ECO:0008006" key="5">
    <source>
        <dbReference type="Google" id="ProtNLM"/>
    </source>
</evidence>
<dbReference type="EMBL" id="BNEK01000003">
    <property type="protein sequence ID" value="GHJ27847.1"/>
    <property type="molecule type" value="Genomic_DNA"/>
</dbReference>
<evidence type="ECO:0000313" key="4">
    <source>
        <dbReference type="Proteomes" id="UP001054854"/>
    </source>
</evidence>
<comment type="caution">
    <text evidence="3">The sequence shown here is derived from an EMBL/GenBank/DDBJ whole genome shotgun (WGS) entry which is preliminary data.</text>
</comment>
<feature type="signal peptide" evidence="2">
    <location>
        <begin position="1"/>
        <end position="25"/>
    </location>
</feature>